<dbReference type="Pfam" id="PF19054">
    <property type="entry name" value="DUF5753"/>
    <property type="match status" value="1"/>
</dbReference>
<feature type="domain" description="DUF5753" evidence="1">
    <location>
        <begin position="93"/>
        <end position="269"/>
    </location>
</feature>
<accession>A0ABT3TUT4</accession>
<name>A0ABT3TUT4_9ACTN</name>
<evidence type="ECO:0000313" key="3">
    <source>
        <dbReference type="Proteomes" id="UP001163064"/>
    </source>
</evidence>
<dbReference type="Proteomes" id="UP001163064">
    <property type="component" value="Unassembled WGS sequence"/>
</dbReference>
<dbReference type="RefSeq" id="WP_266599659.1">
    <property type="nucleotide sequence ID" value="NZ_JAPHNL010000124.1"/>
</dbReference>
<proteinExistence type="predicted"/>
<dbReference type="InterPro" id="IPR043917">
    <property type="entry name" value="DUF5753"/>
</dbReference>
<dbReference type="Pfam" id="PF13560">
    <property type="entry name" value="HTH_31"/>
    <property type="match status" value="1"/>
</dbReference>
<comment type="caution">
    <text evidence="2">The sequence shown here is derived from an EMBL/GenBank/DDBJ whole genome shotgun (WGS) entry which is preliminary data.</text>
</comment>
<organism evidence="2 3">
    <name type="scientific">Streptomyces beihaiensis</name>
    <dbReference type="NCBI Taxonomy" id="2984495"/>
    <lineage>
        <taxon>Bacteria</taxon>
        <taxon>Bacillati</taxon>
        <taxon>Actinomycetota</taxon>
        <taxon>Actinomycetes</taxon>
        <taxon>Kitasatosporales</taxon>
        <taxon>Streptomycetaceae</taxon>
        <taxon>Streptomyces</taxon>
    </lineage>
</organism>
<evidence type="ECO:0000313" key="2">
    <source>
        <dbReference type="EMBL" id="MCX3060799.1"/>
    </source>
</evidence>
<gene>
    <name evidence="2" type="ORF">OFY01_13705</name>
</gene>
<dbReference type="InterPro" id="IPR010982">
    <property type="entry name" value="Lambda_DNA-bd_dom_sf"/>
</dbReference>
<keyword evidence="3" id="KW-1185">Reference proteome</keyword>
<sequence>MPPRRVVTGRSQDPRKRFREELCALRAQHDYSFRRLGDLAGWDATLFSKMESGDTLGGPEVVAALDQLYGTPGFLIALWELAIADPSQFREQYRRYMRLEAEAVSLWQYSVTRPPGLLQTEGYAREALAAGGLKGKELNQQVEARTGRRKLLEGHDAPPFRVILSETVLRHACRDVQAWREQLECLAEAAERDNITIHVLPFGTGLHGLDNTDVMFLRMPIGHAVAYIENDVRGELIEESAKVEHLQRTYDAVRDLVLSPVESRKFITRMLEEVPCDPSI</sequence>
<reference evidence="2" key="1">
    <citation type="submission" date="2022-10" db="EMBL/GenBank/DDBJ databases">
        <title>Streptomyces beihaiensis sp. nov., a chitin degrading actinobacterium, isolated from shrimp pond soil.</title>
        <authorList>
            <person name="Xie J."/>
            <person name="Shen N."/>
        </authorList>
    </citation>
    <scope>NUCLEOTIDE SEQUENCE</scope>
    <source>
        <strain evidence="2">GXMU-J5</strain>
    </source>
</reference>
<protein>
    <submittedName>
        <fullName evidence="2">Helix-turn-helix domain-containing protein</fullName>
    </submittedName>
</protein>
<dbReference type="SUPFAM" id="SSF47413">
    <property type="entry name" value="lambda repressor-like DNA-binding domains"/>
    <property type="match status" value="1"/>
</dbReference>
<dbReference type="EMBL" id="JAPHNL010000124">
    <property type="protein sequence ID" value="MCX3060799.1"/>
    <property type="molecule type" value="Genomic_DNA"/>
</dbReference>
<evidence type="ECO:0000259" key="1">
    <source>
        <dbReference type="Pfam" id="PF19054"/>
    </source>
</evidence>